<sequence length="91" mass="10377">AALFRAMWLWWEGEFPRRRLTVTLSRQKSQCPSHPCLSDLHAFLFYSSLFGDVANNGHLNKMDAAVKRIGFCPGLRVCDLSRTDQYITGAE</sequence>
<keyword evidence="2" id="KW-1185">Reference proteome</keyword>
<dbReference type="AlphaFoldDB" id="A0A0D9RXK9"/>
<reference evidence="1" key="3">
    <citation type="submission" date="2025-09" db="UniProtKB">
        <authorList>
            <consortium name="Ensembl"/>
        </authorList>
    </citation>
    <scope>IDENTIFICATION</scope>
</reference>
<dbReference type="Ensembl" id="ENSCSAT00000015407.1">
    <property type="protein sequence ID" value="ENSCSAP00000013348.1"/>
    <property type="gene ID" value="ENSCSAG00000017314.1"/>
</dbReference>
<dbReference type="eggNOG" id="ENOG502TEA4">
    <property type="taxonomic scope" value="Eukaryota"/>
</dbReference>
<proteinExistence type="predicted"/>
<accession>A0A0D9RXK9</accession>
<protein>
    <submittedName>
        <fullName evidence="1">Uncharacterized protein</fullName>
    </submittedName>
</protein>
<organism evidence="1 2">
    <name type="scientific">Chlorocebus sabaeus</name>
    <name type="common">Green monkey</name>
    <name type="synonym">Simia sabaea</name>
    <dbReference type="NCBI Taxonomy" id="60711"/>
    <lineage>
        <taxon>Eukaryota</taxon>
        <taxon>Metazoa</taxon>
        <taxon>Chordata</taxon>
        <taxon>Craniata</taxon>
        <taxon>Vertebrata</taxon>
        <taxon>Euteleostomi</taxon>
        <taxon>Mammalia</taxon>
        <taxon>Eutheria</taxon>
        <taxon>Euarchontoglires</taxon>
        <taxon>Primates</taxon>
        <taxon>Haplorrhini</taxon>
        <taxon>Catarrhini</taxon>
        <taxon>Cercopithecidae</taxon>
        <taxon>Cercopithecinae</taxon>
        <taxon>Chlorocebus</taxon>
    </lineage>
</organism>
<dbReference type="Bgee" id="ENSCSAG00000017314">
    <property type="expression patterns" value="Expressed in blood"/>
</dbReference>
<reference evidence="1 2" key="1">
    <citation type="submission" date="2014-03" db="EMBL/GenBank/DDBJ databases">
        <authorList>
            <person name="Warren W."/>
            <person name="Wilson R.K."/>
        </authorList>
    </citation>
    <scope>NUCLEOTIDE SEQUENCE</scope>
</reference>
<name>A0A0D9RXK9_CHLSB</name>
<reference evidence="1" key="2">
    <citation type="submission" date="2025-08" db="UniProtKB">
        <authorList>
            <consortium name="Ensembl"/>
        </authorList>
    </citation>
    <scope>IDENTIFICATION</scope>
</reference>
<dbReference type="EMBL" id="AQIB01112521">
    <property type="status" value="NOT_ANNOTATED_CDS"/>
    <property type="molecule type" value="Genomic_DNA"/>
</dbReference>
<evidence type="ECO:0000313" key="1">
    <source>
        <dbReference type="Ensembl" id="ENSCSAP00000013348.1"/>
    </source>
</evidence>
<dbReference type="Proteomes" id="UP000029965">
    <property type="component" value="Chromosome 4"/>
</dbReference>
<evidence type="ECO:0000313" key="2">
    <source>
        <dbReference type="Proteomes" id="UP000029965"/>
    </source>
</evidence>